<comment type="caution">
    <text evidence="3">The sequence shown here is derived from an EMBL/GenBank/DDBJ whole genome shotgun (WGS) entry which is preliminary data.</text>
</comment>
<gene>
    <name evidence="3" type="ORF">IAB16_01540</name>
</gene>
<dbReference type="AlphaFoldDB" id="A0A940DHT6"/>
<name>A0A940DHT6_9FIRM</name>
<dbReference type="PROSITE" id="PS51257">
    <property type="entry name" value="PROKAR_LIPOPROTEIN"/>
    <property type="match status" value="1"/>
</dbReference>
<dbReference type="SUPFAM" id="SSF51905">
    <property type="entry name" value="FAD/NAD(P)-binding domain"/>
    <property type="match status" value="1"/>
</dbReference>
<organism evidence="3 4">
    <name type="scientific">Candidatus Stercoripulliclostridium pullicola</name>
    <dbReference type="NCBI Taxonomy" id="2840953"/>
    <lineage>
        <taxon>Bacteria</taxon>
        <taxon>Bacillati</taxon>
        <taxon>Bacillota</taxon>
        <taxon>Clostridia</taxon>
        <taxon>Eubacteriales</taxon>
        <taxon>Candidatus Stercoripulliclostridium</taxon>
    </lineage>
</organism>
<evidence type="ECO:0000256" key="1">
    <source>
        <dbReference type="ARBA" id="ARBA00023002"/>
    </source>
</evidence>
<dbReference type="InterPro" id="IPR023753">
    <property type="entry name" value="FAD/NAD-binding_dom"/>
</dbReference>
<evidence type="ECO:0000313" key="4">
    <source>
        <dbReference type="Proteomes" id="UP000727857"/>
    </source>
</evidence>
<dbReference type="PRINTS" id="PR00411">
    <property type="entry name" value="PNDRDTASEI"/>
</dbReference>
<dbReference type="Pfam" id="PF07992">
    <property type="entry name" value="Pyr_redox_2"/>
    <property type="match status" value="1"/>
</dbReference>
<dbReference type="Proteomes" id="UP000727857">
    <property type="component" value="Unassembled WGS sequence"/>
</dbReference>
<accession>A0A940DHT6</accession>
<evidence type="ECO:0000259" key="2">
    <source>
        <dbReference type="Pfam" id="PF07992"/>
    </source>
</evidence>
<dbReference type="InterPro" id="IPR051691">
    <property type="entry name" value="Metab_Enz_Cyan_OpOx_G3PDH"/>
</dbReference>
<dbReference type="PANTHER" id="PTHR42949">
    <property type="entry name" value="ANAEROBIC GLYCEROL-3-PHOSPHATE DEHYDROGENASE SUBUNIT B"/>
    <property type="match status" value="1"/>
</dbReference>
<dbReference type="PANTHER" id="PTHR42949:SF3">
    <property type="entry name" value="ANAEROBIC GLYCEROL-3-PHOSPHATE DEHYDROGENASE SUBUNIT B"/>
    <property type="match status" value="1"/>
</dbReference>
<dbReference type="Gene3D" id="3.50.50.60">
    <property type="entry name" value="FAD/NAD(P)-binding domain"/>
    <property type="match status" value="2"/>
</dbReference>
<dbReference type="PRINTS" id="PR00368">
    <property type="entry name" value="FADPNR"/>
</dbReference>
<keyword evidence="1" id="KW-0560">Oxidoreductase</keyword>
<dbReference type="EMBL" id="JADINF010000038">
    <property type="protein sequence ID" value="MBO8423695.1"/>
    <property type="molecule type" value="Genomic_DNA"/>
</dbReference>
<feature type="domain" description="FAD/NAD(P)-binding" evidence="2">
    <location>
        <begin position="5"/>
        <end position="297"/>
    </location>
</feature>
<proteinExistence type="predicted"/>
<protein>
    <submittedName>
        <fullName evidence="3">FAD-dependent oxidoreductase</fullName>
    </submittedName>
</protein>
<dbReference type="InterPro" id="IPR036188">
    <property type="entry name" value="FAD/NAD-bd_sf"/>
</dbReference>
<reference evidence="3" key="2">
    <citation type="journal article" date="2021" name="PeerJ">
        <title>Extensive microbial diversity within the chicken gut microbiome revealed by metagenomics and culture.</title>
        <authorList>
            <person name="Gilroy R."/>
            <person name="Ravi A."/>
            <person name="Getino M."/>
            <person name="Pursley I."/>
            <person name="Horton D.L."/>
            <person name="Alikhan N.F."/>
            <person name="Baker D."/>
            <person name="Gharbi K."/>
            <person name="Hall N."/>
            <person name="Watson M."/>
            <person name="Adriaenssens E.M."/>
            <person name="Foster-Nyarko E."/>
            <person name="Jarju S."/>
            <person name="Secka A."/>
            <person name="Antonio M."/>
            <person name="Oren A."/>
            <person name="Chaudhuri R.R."/>
            <person name="La Ragione R."/>
            <person name="Hildebrand F."/>
            <person name="Pallen M.J."/>
        </authorList>
    </citation>
    <scope>NUCLEOTIDE SEQUENCE</scope>
    <source>
        <strain evidence="3">517</strain>
    </source>
</reference>
<reference evidence="3" key="1">
    <citation type="submission" date="2020-10" db="EMBL/GenBank/DDBJ databases">
        <authorList>
            <person name="Gilroy R."/>
        </authorList>
    </citation>
    <scope>NUCLEOTIDE SEQUENCE</scope>
    <source>
        <strain evidence="3">517</strain>
    </source>
</reference>
<sequence>MRYAAIVIGGGPAGMAAACAADGTKKVLIIEREARLGGILKQCVHDGFGVIRFGEKLSGPEYADRFIDEVYSRKNIDVKTLTFVTEIEKRDGYFRVTTTSGKGIESYEGENLILACGCRERTARQVNIHGTRPAGLMTAGTAQNLVNLQGVNPAGKCVILGSGDIGLIMARRLTLEGSKVIGVYEAKSAPSGLSRNLQQCLYDFGIPLHLKKTVTLVHGRDRVEGVTVADADDGMRPIEGTEEYIPCDALIVSVGLIPENELAEKLGIITDPKTKGPIVDQYMMTTLDGVYSVGNALHVHDLVDYVSEVAETAGKDAGRRKERATIEVGSRGLGYIVPQKVDVLNQEEYTVYYFRAARETGKAKLTVTVNGAEIYSKKYASLRPPEAERVRIKHLLKAGDEHMFVLEEEDDRKA</sequence>
<dbReference type="GO" id="GO:0016491">
    <property type="term" value="F:oxidoreductase activity"/>
    <property type="evidence" value="ECO:0007669"/>
    <property type="project" value="UniProtKB-KW"/>
</dbReference>
<evidence type="ECO:0000313" key="3">
    <source>
        <dbReference type="EMBL" id="MBO8423695.1"/>
    </source>
</evidence>